<dbReference type="Gene3D" id="2.40.50.140">
    <property type="entry name" value="Nucleic acid-binding proteins"/>
    <property type="match status" value="2"/>
</dbReference>
<dbReference type="PIRSF" id="PIRSF005901">
    <property type="entry name" value="EF-P"/>
    <property type="match status" value="1"/>
</dbReference>
<dbReference type="AlphaFoldDB" id="A0A4D6YDQ7"/>
<evidence type="ECO:0000313" key="12">
    <source>
        <dbReference type="Proteomes" id="UP000298603"/>
    </source>
</evidence>
<dbReference type="InterPro" id="IPR015365">
    <property type="entry name" value="Elong-fact-P_C"/>
</dbReference>
<dbReference type="OrthoDB" id="9801844at2"/>
<dbReference type="InterPro" id="IPR001059">
    <property type="entry name" value="Transl_elong_P/YeiP_cen"/>
</dbReference>
<dbReference type="RefSeq" id="WP_158349297.1">
    <property type="nucleotide sequence ID" value="NZ_CP032996.1"/>
</dbReference>
<keyword evidence="12" id="KW-1185">Reference proteome</keyword>
<name>A0A4D6YDQ7_9GAMM</name>
<comment type="PTM">
    <text evidence="8">May be beta-lysylated on the epsilon-amino group of Lys-34 by the combined action of EpmA and EpmB, and then hydroxylated on the C5 position of the same residue by EpmC (if this protein is present). Lysylation is critical for the stimulatory effect of EF-P on peptide-bond formation. The lysylation moiety may extend toward the peptidyltransferase center and stabilize the terminal 3-CCA end of the tRNA. Hydroxylation of the C5 position on Lys-34 may allow additional potential stabilizing hydrogen-bond interactions with the P-tRNA.</text>
</comment>
<protein>
    <recommendedName>
        <fullName evidence="8">Elongation factor P</fullName>
        <shortName evidence="8">EF-P</shortName>
    </recommendedName>
</protein>
<dbReference type="EMBL" id="CP032996">
    <property type="protein sequence ID" value="QCI27389.1"/>
    <property type="molecule type" value="Genomic_DNA"/>
</dbReference>
<comment type="pathway">
    <text evidence="2 8">Protein biosynthesis; polypeptide chain elongation.</text>
</comment>
<dbReference type="GO" id="GO:0043043">
    <property type="term" value="P:peptide biosynthetic process"/>
    <property type="evidence" value="ECO:0007669"/>
    <property type="project" value="InterPro"/>
</dbReference>
<keyword evidence="5 8" id="KW-0251">Elongation factor</keyword>
<dbReference type="SMART" id="SM01185">
    <property type="entry name" value="EFP"/>
    <property type="match status" value="1"/>
</dbReference>
<comment type="subcellular location">
    <subcellularLocation>
        <location evidence="1 8">Cytoplasm</location>
    </subcellularLocation>
</comment>
<dbReference type="InterPro" id="IPR011768">
    <property type="entry name" value="Transl_elongation_fac_P"/>
</dbReference>
<dbReference type="Gene3D" id="2.30.30.30">
    <property type="match status" value="1"/>
</dbReference>
<evidence type="ECO:0000256" key="5">
    <source>
        <dbReference type="ARBA" id="ARBA00022768"/>
    </source>
</evidence>
<dbReference type="InterPro" id="IPR013185">
    <property type="entry name" value="Transl_elong_KOW-like"/>
</dbReference>
<keyword evidence="4 8" id="KW-0963">Cytoplasm</keyword>
<dbReference type="SUPFAM" id="SSF50104">
    <property type="entry name" value="Translation proteins SH3-like domain"/>
    <property type="match status" value="1"/>
</dbReference>
<dbReference type="Pfam" id="PF09285">
    <property type="entry name" value="Elong-fact-P_C"/>
    <property type="match status" value="1"/>
</dbReference>
<dbReference type="Pfam" id="PF01132">
    <property type="entry name" value="EFP"/>
    <property type="match status" value="1"/>
</dbReference>
<dbReference type="InterPro" id="IPR008991">
    <property type="entry name" value="Translation_prot_SH3-like_sf"/>
</dbReference>
<evidence type="ECO:0000256" key="8">
    <source>
        <dbReference type="HAMAP-Rule" id="MF_00141"/>
    </source>
</evidence>
<dbReference type="SMART" id="SM00841">
    <property type="entry name" value="Elong-fact-P_C"/>
    <property type="match status" value="1"/>
</dbReference>
<evidence type="ECO:0000256" key="4">
    <source>
        <dbReference type="ARBA" id="ARBA00022490"/>
    </source>
</evidence>
<evidence type="ECO:0000259" key="10">
    <source>
        <dbReference type="SMART" id="SM01185"/>
    </source>
</evidence>
<dbReference type="InterPro" id="IPR020599">
    <property type="entry name" value="Transl_elong_fac_P/YeiP"/>
</dbReference>
<comment type="function">
    <text evidence="8">Involved in peptide bond synthesis. Alleviates ribosome stalling that occurs when 3 or more consecutive Pro residues or the sequence PPG is present in a protein, possibly by augmenting the peptidyl transferase activity of the ribosome. Modification of Lys-34 is required for alleviation.</text>
</comment>
<reference evidence="11 12" key="1">
    <citation type="submission" date="2018-10" db="EMBL/GenBank/DDBJ databases">
        <title>Comparative functional genomics of the obligate endosymbiont Buchnera aphidicola.</title>
        <authorList>
            <person name="Chong R.A."/>
        </authorList>
    </citation>
    <scope>NUCLEOTIDE SEQUENCE [LARGE SCALE GENOMIC DNA]</scope>
    <source>
        <strain evidence="11 12">Tma</strain>
    </source>
</reference>
<dbReference type="HAMAP" id="MF_00141">
    <property type="entry name" value="EF_P"/>
    <property type="match status" value="1"/>
</dbReference>
<dbReference type="GO" id="GO:0003746">
    <property type="term" value="F:translation elongation factor activity"/>
    <property type="evidence" value="ECO:0007669"/>
    <property type="project" value="UniProtKB-UniRule"/>
</dbReference>
<proteinExistence type="inferred from homology"/>
<organism evidence="11 12">
    <name type="scientific">Buchnera aphidicola</name>
    <name type="common">Therioaphis trifolii</name>
    <dbReference type="NCBI Taxonomy" id="1241884"/>
    <lineage>
        <taxon>Bacteria</taxon>
        <taxon>Pseudomonadati</taxon>
        <taxon>Pseudomonadota</taxon>
        <taxon>Gammaproteobacteria</taxon>
        <taxon>Enterobacterales</taxon>
        <taxon>Erwiniaceae</taxon>
        <taxon>Buchnera</taxon>
    </lineage>
</organism>
<dbReference type="PANTHER" id="PTHR30053">
    <property type="entry name" value="ELONGATION FACTOR P"/>
    <property type="match status" value="1"/>
</dbReference>
<dbReference type="PANTHER" id="PTHR30053:SF12">
    <property type="entry name" value="ELONGATION FACTOR P (EF-P) FAMILY PROTEIN"/>
    <property type="match status" value="1"/>
</dbReference>
<evidence type="ECO:0000256" key="6">
    <source>
        <dbReference type="ARBA" id="ARBA00022917"/>
    </source>
</evidence>
<dbReference type="FunFam" id="2.30.30.30:FF:000003">
    <property type="entry name" value="Elongation factor P"/>
    <property type="match status" value="1"/>
</dbReference>
<dbReference type="InterPro" id="IPR014722">
    <property type="entry name" value="Rib_uL2_dom2"/>
</dbReference>
<comment type="similarity">
    <text evidence="3 8">Belongs to the elongation factor P family.</text>
</comment>
<dbReference type="UniPathway" id="UPA00345"/>
<dbReference type="GO" id="GO:0005829">
    <property type="term" value="C:cytosol"/>
    <property type="evidence" value="ECO:0007669"/>
    <property type="project" value="UniProtKB-ARBA"/>
</dbReference>
<keyword evidence="6 8" id="KW-0648">Protein biosynthesis</keyword>
<dbReference type="CDD" id="cd04470">
    <property type="entry name" value="S1_EF-P_repeat_1"/>
    <property type="match status" value="1"/>
</dbReference>
<evidence type="ECO:0000313" key="11">
    <source>
        <dbReference type="EMBL" id="QCI27389.1"/>
    </source>
</evidence>
<evidence type="ECO:0000259" key="9">
    <source>
        <dbReference type="SMART" id="SM00841"/>
    </source>
</evidence>
<feature type="domain" description="Translation elongation factor P/YeiP central" evidence="10">
    <location>
        <begin position="69"/>
        <end position="123"/>
    </location>
</feature>
<evidence type="ECO:0000256" key="7">
    <source>
        <dbReference type="ARBA" id="ARBA00023278"/>
    </source>
</evidence>
<dbReference type="Proteomes" id="UP000298603">
    <property type="component" value="Chromosome"/>
</dbReference>
<gene>
    <name evidence="8" type="primary">efp</name>
    <name evidence="11" type="ORF">D9V81_00100</name>
</gene>
<sequence length="192" mass="22722">MILYTSNNFKIGLKVLFENQPCSIENVDFVKPGKGQAFSRVKLRKLLTNQLIEKTFRSTDGLLRADVYDIKYMYIYYNDNNWYFMHRQNFEQLSLNKNIIQNKYKWLLEQNDYLITFWNNNPISIEMNNFVNLKVVSDLSGKSLNSTMSNTKLKLYKLHTGLVMPLPLFIQVGDIVKIDTRTEEYHSRVNKL</sequence>
<dbReference type="NCBIfam" id="NF001810">
    <property type="entry name" value="PRK00529.1"/>
    <property type="match status" value="1"/>
</dbReference>
<evidence type="ECO:0000256" key="2">
    <source>
        <dbReference type="ARBA" id="ARBA00004815"/>
    </source>
</evidence>
<feature type="modified residue" description="N6-(3,6-diaminohexanoyl)-5-hydroxylysine" evidence="8">
    <location>
        <position position="34"/>
    </location>
</feature>
<dbReference type="Pfam" id="PF08207">
    <property type="entry name" value="EFP_N"/>
    <property type="match status" value="1"/>
</dbReference>
<evidence type="ECO:0000256" key="3">
    <source>
        <dbReference type="ARBA" id="ARBA00009479"/>
    </source>
</evidence>
<accession>A0A4D6YDQ7</accession>
<dbReference type="InterPro" id="IPR012340">
    <property type="entry name" value="NA-bd_OB-fold"/>
</dbReference>
<dbReference type="SUPFAM" id="SSF50249">
    <property type="entry name" value="Nucleic acid-binding proteins"/>
    <property type="match status" value="2"/>
</dbReference>
<keyword evidence="7 8" id="KW-0379">Hydroxylation</keyword>
<feature type="domain" description="Elongation factor P C-terminal" evidence="9">
    <location>
        <begin position="131"/>
        <end position="188"/>
    </location>
</feature>
<evidence type="ECO:0000256" key="1">
    <source>
        <dbReference type="ARBA" id="ARBA00004496"/>
    </source>
</evidence>